<reference evidence="1" key="1">
    <citation type="submission" date="2022-07" db="EMBL/GenBank/DDBJ databases">
        <title>Isolation, identification, and degradation of a PFOSA degrading strain from sewage treatment plant.</title>
        <authorList>
            <person name="Zhang L."/>
            <person name="Huo Y."/>
        </authorList>
    </citation>
    <scope>NUCLEOTIDE SEQUENCE</scope>
    <source>
        <strain evidence="1">C1</strain>
    </source>
</reference>
<accession>A0ABY5IWV4</accession>
<organism evidence="1 2">
    <name type="scientific">Flavobacterium cerinum</name>
    <dbReference type="NCBI Taxonomy" id="2502784"/>
    <lineage>
        <taxon>Bacteria</taxon>
        <taxon>Pseudomonadati</taxon>
        <taxon>Bacteroidota</taxon>
        <taxon>Flavobacteriia</taxon>
        <taxon>Flavobacteriales</taxon>
        <taxon>Flavobacteriaceae</taxon>
        <taxon>Flavobacterium</taxon>
    </lineage>
</organism>
<keyword evidence="2" id="KW-1185">Reference proteome</keyword>
<proteinExistence type="predicted"/>
<dbReference type="EMBL" id="CP101751">
    <property type="protein sequence ID" value="UUC47290.1"/>
    <property type="molecule type" value="Genomic_DNA"/>
</dbReference>
<dbReference type="Proteomes" id="UP001059844">
    <property type="component" value="Chromosome"/>
</dbReference>
<sequence length="61" mass="7332">MRIEQFNSVALELYEMKGIRGGRIPWRKLYEWIDRGVKLIELVDIADRFIEGWNEVECDCK</sequence>
<evidence type="ECO:0000313" key="1">
    <source>
        <dbReference type="EMBL" id="UUC47290.1"/>
    </source>
</evidence>
<evidence type="ECO:0008006" key="3">
    <source>
        <dbReference type="Google" id="ProtNLM"/>
    </source>
</evidence>
<evidence type="ECO:0000313" key="2">
    <source>
        <dbReference type="Proteomes" id="UP001059844"/>
    </source>
</evidence>
<dbReference type="RefSeq" id="WP_256552922.1">
    <property type="nucleotide sequence ID" value="NZ_CP101751.1"/>
</dbReference>
<gene>
    <name evidence="1" type="ORF">NOX80_08835</name>
</gene>
<protein>
    <recommendedName>
        <fullName evidence="3">DUF433 domain-containing protein</fullName>
    </recommendedName>
</protein>
<name>A0ABY5IWV4_9FLAO</name>